<dbReference type="AlphaFoldDB" id="A0A212LKS6"/>
<protein>
    <recommendedName>
        <fullName evidence="3">Urease accessory protein UreD</fullName>
    </recommendedName>
</protein>
<comment type="similarity">
    <text evidence="1 3">Belongs to the UreD family.</text>
</comment>
<name>A0A212LKS6_9HYPH</name>
<reference evidence="4" key="1">
    <citation type="submission" date="2016-08" db="EMBL/GenBank/DDBJ databases">
        <authorList>
            <person name="Seilhamer J.J."/>
        </authorList>
    </citation>
    <scope>NUCLEOTIDE SEQUENCE</scope>
    <source>
        <strain evidence="4">86</strain>
    </source>
</reference>
<dbReference type="HAMAP" id="MF_01384">
    <property type="entry name" value="UreD"/>
    <property type="match status" value="1"/>
</dbReference>
<dbReference type="GO" id="GO:0005737">
    <property type="term" value="C:cytoplasm"/>
    <property type="evidence" value="ECO:0007669"/>
    <property type="project" value="UniProtKB-SubCell"/>
</dbReference>
<evidence type="ECO:0000256" key="3">
    <source>
        <dbReference type="HAMAP-Rule" id="MF_01384"/>
    </source>
</evidence>
<keyword evidence="3" id="KW-0963">Cytoplasm</keyword>
<accession>A0A212LKS6</accession>
<dbReference type="GO" id="GO:0016151">
    <property type="term" value="F:nickel cation binding"/>
    <property type="evidence" value="ECO:0007669"/>
    <property type="project" value="UniProtKB-UniRule"/>
</dbReference>
<comment type="subcellular location">
    <subcellularLocation>
        <location evidence="3">Cytoplasm</location>
    </subcellularLocation>
</comment>
<organism evidence="4">
    <name type="scientific">uncultured Pleomorphomonas sp</name>
    <dbReference type="NCBI Taxonomy" id="442121"/>
    <lineage>
        <taxon>Bacteria</taxon>
        <taxon>Pseudomonadati</taxon>
        <taxon>Pseudomonadota</taxon>
        <taxon>Alphaproteobacteria</taxon>
        <taxon>Hyphomicrobiales</taxon>
        <taxon>Pleomorphomonadaceae</taxon>
        <taxon>Pleomorphomonas</taxon>
        <taxon>environmental samples</taxon>
    </lineage>
</organism>
<comment type="function">
    <text evidence="3">Required for maturation of urease via the functional incorporation of the urease nickel metallocenter.</text>
</comment>
<keyword evidence="2 3" id="KW-0143">Chaperone</keyword>
<comment type="subunit">
    <text evidence="3">UreD, UreF and UreG form a complex that acts as a GTP-hydrolysis-dependent molecular chaperone, activating the urease apoprotein by helping to assemble the nickel containing metallocenter of UreC. The UreE protein probably delivers the nickel.</text>
</comment>
<dbReference type="PANTHER" id="PTHR33643">
    <property type="entry name" value="UREASE ACCESSORY PROTEIN D"/>
    <property type="match status" value="1"/>
</dbReference>
<dbReference type="EMBL" id="FMJD01000010">
    <property type="protein sequence ID" value="SCM78127.1"/>
    <property type="molecule type" value="Genomic_DNA"/>
</dbReference>
<sequence length="282" mass="29951">MSLQKETPRLERAEGTARVAFALRTVGGRQETRLADLFQDGSAKVRLPRVYDGSGPAAVFLNSAGGVTGGDHLSFEAHFKAGATATVTTQAAERIYRRVEGVGRIDNRLVVEAGANARWLPQETIVFDGAGLCRRLDVDLVGDARLVAVESIVLGRTAMGEEVTAVDLADHWRIRRDGRLVYADALRLSGDSRAILSGSATGGGARAFAGMVVAAPEAASRLDHVRELIATLAGDGLEAGASAFDGLLSIRCLALDGRRLRAIVEPLIETLTGWPLPRAWSI</sequence>
<dbReference type="PANTHER" id="PTHR33643:SF1">
    <property type="entry name" value="UREASE ACCESSORY PROTEIN D"/>
    <property type="match status" value="1"/>
</dbReference>
<evidence type="ECO:0000313" key="4">
    <source>
        <dbReference type="EMBL" id="SCM78127.1"/>
    </source>
</evidence>
<dbReference type="InterPro" id="IPR002669">
    <property type="entry name" value="UreD"/>
</dbReference>
<gene>
    <name evidence="3 4" type="primary">ureD</name>
    <name evidence="4" type="ORF">KL86PLE_60449</name>
</gene>
<keyword evidence="3" id="KW-0996">Nickel insertion</keyword>
<dbReference type="Pfam" id="PF01774">
    <property type="entry name" value="UreD"/>
    <property type="match status" value="1"/>
</dbReference>
<evidence type="ECO:0000256" key="1">
    <source>
        <dbReference type="ARBA" id="ARBA00007177"/>
    </source>
</evidence>
<proteinExistence type="inferred from homology"/>
<evidence type="ECO:0000256" key="2">
    <source>
        <dbReference type="ARBA" id="ARBA00023186"/>
    </source>
</evidence>